<dbReference type="OrthoDB" id="1929566at2759"/>
<name>A0A811MTE3_9POAL</name>
<comment type="caution">
    <text evidence="1">The sequence shown here is derived from an EMBL/GenBank/DDBJ whole genome shotgun (WGS) entry which is preliminary data.</text>
</comment>
<evidence type="ECO:0000313" key="2">
    <source>
        <dbReference type="Proteomes" id="UP000604825"/>
    </source>
</evidence>
<dbReference type="AlphaFoldDB" id="A0A811MTE3"/>
<reference evidence="1" key="1">
    <citation type="submission" date="2020-10" db="EMBL/GenBank/DDBJ databases">
        <authorList>
            <person name="Han B."/>
            <person name="Lu T."/>
            <person name="Zhao Q."/>
            <person name="Huang X."/>
            <person name="Zhao Y."/>
        </authorList>
    </citation>
    <scope>NUCLEOTIDE SEQUENCE</scope>
</reference>
<accession>A0A811MTE3</accession>
<dbReference type="EMBL" id="CAJGYO010000002">
    <property type="protein sequence ID" value="CAD6212157.1"/>
    <property type="molecule type" value="Genomic_DNA"/>
</dbReference>
<dbReference type="Proteomes" id="UP000604825">
    <property type="component" value="Unassembled WGS sequence"/>
</dbReference>
<organism evidence="1 2">
    <name type="scientific">Miscanthus lutarioriparius</name>
    <dbReference type="NCBI Taxonomy" id="422564"/>
    <lineage>
        <taxon>Eukaryota</taxon>
        <taxon>Viridiplantae</taxon>
        <taxon>Streptophyta</taxon>
        <taxon>Embryophyta</taxon>
        <taxon>Tracheophyta</taxon>
        <taxon>Spermatophyta</taxon>
        <taxon>Magnoliopsida</taxon>
        <taxon>Liliopsida</taxon>
        <taxon>Poales</taxon>
        <taxon>Poaceae</taxon>
        <taxon>PACMAD clade</taxon>
        <taxon>Panicoideae</taxon>
        <taxon>Andropogonodae</taxon>
        <taxon>Andropogoneae</taxon>
        <taxon>Saccharinae</taxon>
        <taxon>Miscanthus</taxon>
    </lineage>
</organism>
<proteinExistence type="predicted"/>
<evidence type="ECO:0000313" key="1">
    <source>
        <dbReference type="EMBL" id="CAD6212157.1"/>
    </source>
</evidence>
<keyword evidence="2" id="KW-1185">Reference proteome</keyword>
<sequence>MRRFLSNENNTEGISAKELHNSIKAHFRKVFLFDNLLNFRYDGINGLGNHIKSLFDMAYELKALGLDVSNEFMVLPNLGSKGSKV</sequence>
<gene>
    <name evidence="1" type="ORF">NCGR_LOCUS7965</name>
</gene>
<protein>
    <submittedName>
        <fullName evidence="1">Uncharacterized protein</fullName>
    </submittedName>
</protein>